<dbReference type="FunFam" id="3.40.50.1820:FF:000117">
    <property type="entry name" value="Monoglyceride lipase, putative"/>
    <property type="match status" value="1"/>
</dbReference>
<dbReference type="InterPro" id="IPR022742">
    <property type="entry name" value="Hydrolase_4"/>
</dbReference>
<feature type="domain" description="Serine aminopeptidase S33" evidence="1">
    <location>
        <begin position="30"/>
        <end position="264"/>
    </location>
</feature>
<dbReference type="PRINTS" id="PR00111">
    <property type="entry name" value="ABHYDROLASE"/>
</dbReference>
<accession>A0A9D4CLD6</accession>
<evidence type="ECO:0000313" key="3">
    <source>
        <dbReference type="Proteomes" id="UP000828390"/>
    </source>
</evidence>
<dbReference type="SUPFAM" id="SSF53474">
    <property type="entry name" value="alpha/beta-Hydrolases"/>
    <property type="match status" value="1"/>
</dbReference>
<dbReference type="Pfam" id="PF12146">
    <property type="entry name" value="Hydrolase_4"/>
    <property type="match status" value="1"/>
</dbReference>
<reference evidence="2" key="1">
    <citation type="journal article" date="2019" name="bioRxiv">
        <title>The Genome of the Zebra Mussel, Dreissena polymorpha: A Resource for Invasive Species Research.</title>
        <authorList>
            <person name="McCartney M.A."/>
            <person name="Auch B."/>
            <person name="Kono T."/>
            <person name="Mallez S."/>
            <person name="Zhang Y."/>
            <person name="Obille A."/>
            <person name="Becker A."/>
            <person name="Abrahante J.E."/>
            <person name="Garbe J."/>
            <person name="Badalamenti J.P."/>
            <person name="Herman A."/>
            <person name="Mangelson H."/>
            <person name="Liachko I."/>
            <person name="Sullivan S."/>
            <person name="Sone E.D."/>
            <person name="Koren S."/>
            <person name="Silverstein K.A.T."/>
            <person name="Beckman K.B."/>
            <person name="Gohl D.M."/>
        </authorList>
    </citation>
    <scope>NUCLEOTIDE SEQUENCE</scope>
    <source>
        <strain evidence="2">Duluth1</strain>
        <tissue evidence="2">Whole animal</tissue>
    </source>
</reference>
<dbReference type="EMBL" id="JAIWYP010000012">
    <property type="protein sequence ID" value="KAH3727519.1"/>
    <property type="molecule type" value="Genomic_DNA"/>
</dbReference>
<dbReference type="PANTHER" id="PTHR11614">
    <property type="entry name" value="PHOSPHOLIPASE-RELATED"/>
    <property type="match status" value="1"/>
</dbReference>
<dbReference type="Gene3D" id="3.40.50.1820">
    <property type="entry name" value="alpha/beta hydrolase"/>
    <property type="match status" value="1"/>
</dbReference>
<reference evidence="2" key="2">
    <citation type="submission" date="2020-11" db="EMBL/GenBank/DDBJ databases">
        <authorList>
            <person name="McCartney M.A."/>
            <person name="Auch B."/>
            <person name="Kono T."/>
            <person name="Mallez S."/>
            <person name="Becker A."/>
            <person name="Gohl D.M."/>
            <person name="Silverstein K.A.T."/>
            <person name="Koren S."/>
            <person name="Bechman K.B."/>
            <person name="Herman A."/>
            <person name="Abrahante J.E."/>
            <person name="Garbe J."/>
        </authorList>
    </citation>
    <scope>NUCLEOTIDE SEQUENCE</scope>
    <source>
        <strain evidence="2">Duluth1</strain>
        <tissue evidence="2">Whole animal</tissue>
    </source>
</reference>
<keyword evidence="3" id="KW-1185">Reference proteome</keyword>
<proteinExistence type="predicted"/>
<dbReference type="OrthoDB" id="2498029at2759"/>
<organism evidence="2 3">
    <name type="scientific">Dreissena polymorpha</name>
    <name type="common">Zebra mussel</name>
    <name type="synonym">Mytilus polymorpha</name>
    <dbReference type="NCBI Taxonomy" id="45954"/>
    <lineage>
        <taxon>Eukaryota</taxon>
        <taxon>Metazoa</taxon>
        <taxon>Spiralia</taxon>
        <taxon>Lophotrochozoa</taxon>
        <taxon>Mollusca</taxon>
        <taxon>Bivalvia</taxon>
        <taxon>Autobranchia</taxon>
        <taxon>Heteroconchia</taxon>
        <taxon>Euheterodonta</taxon>
        <taxon>Imparidentia</taxon>
        <taxon>Neoheterodontei</taxon>
        <taxon>Myida</taxon>
        <taxon>Dreissenoidea</taxon>
        <taxon>Dreissenidae</taxon>
        <taxon>Dreissena</taxon>
    </lineage>
</organism>
<dbReference type="InterPro" id="IPR000073">
    <property type="entry name" value="AB_hydrolase_1"/>
</dbReference>
<dbReference type="InterPro" id="IPR051044">
    <property type="entry name" value="MAG_DAG_Lipase"/>
</dbReference>
<name>A0A9D4CLD6_DREPO</name>
<dbReference type="Proteomes" id="UP000828390">
    <property type="component" value="Unassembled WGS sequence"/>
</dbReference>
<evidence type="ECO:0000259" key="1">
    <source>
        <dbReference type="Pfam" id="PF12146"/>
    </source>
</evidence>
<comment type="caution">
    <text evidence="2">The sequence shown here is derived from an EMBL/GenBank/DDBJ whole genome shotgun (WGS) entry which is preliminary data.</text>
</comment>
<gene>
    <name evidence="2" type="ORF">DPMN_053458</name>
</gene>
<dbReference type="AlphaFoldDB" id="A0A9D4CLD6"/>
<evidence type="ECO:0000313" key="2">
    <source>
        <dbReference type="EMBL" id="KAH3727519.1"/>
    </source>
</evidence>
<dbReference type="InterPro" id="IPR029058">
    <property type="entry name" value="AB_hydrolase_fold"/>
</dbReference>
<sequence length="283" mass="32192">MSENIIKTEKGYNLYCRYWNEDSKYAREDIKALLFIVHGYCEHCLFYNELAETLKEQGLYVFSHDHVGHGQSEGTRAHVGDFMEYVQDVFYHIELVKKKFPQKPVFLLGHSMGGAVSILAAISKPNYFKGILLIGPLITPDKKSATPWKIAAGKIAARFRPQMIVAKIDPLKVSRDAVFVKRYKEDPLVWHEGVKCGWGVAMLHALSQITSSFQDMTLPFIVLHGSEDTICELEGSQLLYDKAASKDKQIKIFDGAFHQIHNDTPDVKKETNKTISQWIADRL</sequence>
<protein>
    <recommendedName>
        <fullName evidence="1">Serine aminopeptidase S33 domain-containing protein</fullName>
    </recommendedName>
</protein>